<proteinExistence type="predicted"/>
<dbReference type="OrthoDB" id="3383011at2"/>
<evidence type="ECO:0000313" key="2">
    <source>
        <dbReference type="Proteomes" id="UP000199343"/>
    </source>
</evidence>
<protein>
    <submittedName>
        <fullName evidence="1">Uncharacterized protein</fullName>
    </submittedName>
</protein>
<dbReference type="RefSeq" id="WP_141719510.1">
    <property type="nucleotide sequence ID" value="NZ_FMIC01000002.1"/>
</dbReference>
<accession>A0A1C6VTW2</accession>
<dbReference type="STRING" id="47871.GA0070608_4125"/>
<gene>
    <name evidence="1" type="ORF">GA0070608_4125</name>
</gene>
<reference evidence="1 2" key="1">
    <citation type="submission" date="2016-06" db="EMBL/GenBank/DDBJ databases">
        <authorList>
            <person name="Kjaerup R.B."/>
            <person name="Dalgaard T.S."/>
            <person name="Juul-Madsen H.R."/>
        </authorList>
    </citation>
    <scope>NUCLEOTIDE SEQUENCE [LARGE SCALE GENOMIC DNA]</scope>
    <source>
        <strain evidence="1 2">DSM 43363</strain>
    </source>
</reference>
<dbReference type="Proteomes" id="UP000199343">
    <property type="component" value="Unassembled WGS sequence"/>
</dbReference>
<name>A0A1C6VTW2_9ACTN</name>
<dbReference type="AlphaFoldDB" id="A0A1C6VTW2"/>
<sequence length="124" mass="13418">MTFAVHYLVPAAGLLPVPDGDDVLVFDATIAVEAGERTVVFSVFAEGAGLRIATDLDHTALLRRELAEVAAVAAVDAWVLERAPGAIRLHELLLDVLPPRADAERWLVARDPAGDYWRALGRPR</sequence>
<evidence type="ECO:0000313" key="1">
    <source>
        <dbReference type="EMBL" id="SCL69761.1"/>
    </source>
</evidence>
<organism evidence="1 2">
    <name type="scientific">Micromonospora peucetia</name>
    <dbReference type="NCBI Taxonomy" id="47871"/>
    <lineage>
        <taxon>Bacteria</taxon>
        <taxon>Bacillati</taxon>
        <taxon>Actinomycetota</taxon>
        <taxon>Actinomycetes</taxon>
        <taxon>Micromonosporales</taxon>
        <taxon>Micromonosporaceae</taxon>
        <taxon>Micromonospora</taxon>
    </lineage>
</organism>
<dbReference type="EMBL" id="FMIC01000002">
    <property type="protein sequence ID" value="SCL69761.1"/>
    <property type="molecule type" value="Genomic_DNA"/>
</dbReference>